<keyword evidence="16" id="KW-1185">Reference proteome</keyword>
<accession>A0A4V0P2K8</accession>
<comment type="cofactor">
    <cofactor evidence="2">
        <name>Zn(2+)</name>
        <dbReference type="ChEBI" id="CHEBI:29105"/>
    </cofactor>
</comment>
<dbReference type="GO" id="GO:0016285">
    <property type="term" value="F:alanyl aminopeptidase activity"/>
    <property type="evidence" value="ECO:0007669"/>
    <property type="project" value="UniProtKB-EC"/>
</dbReference>
<dbReference type="SUPFAM" id="SSF55486">
    <property type="entry name" value="Metalloproteases ('zincins'), catalytic domain"/>
    <property type="match status" value="1"/>
</dbReference>
<dbReference type="SUPFAM" id="SSF63737">
    <property type="entry name" value="Leukotriene A4 hydrolase N-terminal domain"/>
    <property type="match status" value="1"/>
</dbReference>
<name>A0A4V0P2K8_FLUSA</name>
<dbReference type="GO" id="GO:0005615">
    <property type="term" value="C:extracellular space"/>
    <property type="evidence" value="ECO:0007669"/>
    <property type="project" value="TreeGrafter"/>
</dbReference>
<proteinExistence type="inferred from homology"/>
<comment type="similarity">
    <text evidence="3">Belongs to the peptidase M1 family.</text>
</comment>
<evidence type="ECO:0000256" key="11">
    <source>
        <dbReference type="ARBA" id="ARBA00023049"/>
    </source>
</evidence>
<evidence type="ECO:0000256" key="12">
    <source>
        <dbReference type="SAM" id="Coils"/>
    </source>
</evidence>
<dbReference type="GO" id="GO:0070006">
    <property type="term" value="F:metalloaminopeptidase activity"/>
    <property type="evidence" value="ECO:0007669"/>
    <property type="project" value="TreeGrafter"/>
</dbReference>
<keyword evidence="10" id="KW-0862">Zinc</keyword>
<evidence type="ECO:0000256" key="8">
    <source>
        <dbReference type="ARBA" id="ARBA00022723"/>
    </source>
</evidence>
<feature type="domain" description="Aminopeptidase N-like N-terminal" evidence="14">
    <location>
        <begin position="49"/>
        <end position="244"/>
    </location>
</feature>
<dbReference type="CDD" id="cd09603">
    <property type="entry name" value="M1_APN_like"/>
    <property type="match status" value="1"/>
</dbReference>
<dbReference type="InterPro" id="IPR001930">
    <property type="entry name" value="Peptidase_M1"/>
</dbReference>
<dbReference type="GO" id="GO:0016020">
    <property type="term" value="C:membrane"/>
    <property type="evidence" value="ECO:0007669"/>
    <property type="project" value="TreeGrafter"/>
</dbReference>
<gene>
    <name evidence="15" type="ORF">JCM31447_20210</name>
</gene>
<evidence type="ECO:0000256" key="5">
    <source>
        <dbReference type="ARBA" id="ARBA00015611"/>
    </source>
</evidence>
<keyword evidence="8" id="KW-0479">Metal-binding</keyword>
<dbReference type="GO" id="GO:0042277">
    <property type="term" value="F:peptide binding"/>
    <property type="evidence" value="ECO:0007669"/>
    <property type="project" value="TreeGrafter"/>
</dbReference>
<evidence type="ECO:0000256" key="4">
    <source>
        <dbReference type="ARBA" id="ARBA00012564"/>
    </source>
</evidence>
<dbReference type="KEGG" id="sbf:JCM31447_20210"/>
<evidence type="ECO:0000259" key="14">
    <source>
        <dbReference type="Pfam" id="PF17900"/>
    </source>
</evidence>
<evidence type="ECO:0000256" key="7">
    <source>
        <dbReference type="ARBA" id="ARBA00022670"/>
    </source>
</evidence>
<keyword evidence="9" id="KW-0378">Hydrolase</keyword>
<dbReference type="Gene3D" id="2.60.40.1730">
    <property type="entry name" value="tricorn interacting facor f3 domain"/>
    <property type="match status" value="1"/>
</dbReference>
<dbReference type="EC" id="3.4.11.2" evidence="4"/>
<dbReference type="GO" id="GO:0006508">
    <property type="term" value="P:proteolysis"/>
    <property type="evidence" value="ECO:0007669"/>
    <property type="project" value="UniProtKB-KW"/>
</dbReference>
<keyword evidence="11" id="KW-0482">Metalloprotease</keyword>
<dbReference type="AlphaFoldDB" id="A0A4V0P2K8"/>
<evidence type="ECO:0000256" key="9">
    <source>
        <dbReference type="ARBA" id="ARBA00022801"/>
    </source>
</evidence>
<dbReference type="Pfam" id="PF01433">
    <property type="entry name" value="Peptidase_M1"/>
    <property type="match status" value="1"/>
</dbReference>
<organism evidence="15 16">
    <name type="scientific">Fluviispira sanaruensis</name>
    <dbReference type="NCBI Taxonomy" id="2493639"/>
    <lineage>
        <taxon>Bacteria</taxon>
        <taxon>Pseudomonadati</taxon>
        <taxon>Bdellovibrionota</taxon>
        <taxon>Oligoflexia</taxon>
        <taxon>Silvanigrellales</taxon>
        <taxon>Silvanigrellaceae</taxon>
        <taxon>Fluviispira</taxon>
    </lineage>
</organism>
<keyword evidence="6 15" id="KW-0031">Aminopeptidase</keyword>
<dbReference type="InterPro" id="IPR027268">
    <property type="entry name" value="Peptidase_M4/M1_CTD_sf"/>
</dbReference>
<dbReference type="InterPro" id="IPR042097">
    <property type="entry name" value="Aminopeptidase_N-like_N_sf"/>
</dbReference>
<evidence type="ECO:0000313" key="15">
    <source>
        <dbReference type="EMBL" id="BBH53577.1"/>
    </source>
</evidence>
<feature type="domain" description="Peptidase M1 membrane alanine aminopeptidase" evidence="13">
    <location>
        <begin position="280"/>
        <end position="479"/>
    </location>
</feature>
<comment type="catalytic activity">
    <reaction evidence="1">
        <text>Release of an N-terminal amino acid, Xaa-|-Yaa- from a peptide, amide or arylamide. Xaa is preferably Ala, but may be most amino acids including Pro (slow action). When a terminal hydrophobic residue is followed by a prolyl residue, the two may be released as an intact Xaa-Pro dipeptide.</text>
        <dbReference type="EC" id="3.4.11.2"/>
    </reaction>
</comment>
<reference evidence="15 16" key="1">
    <citation type="submission" date="2018-12" db="EMBL/GenBank/DDBJ databases">
        <title>Rubrispira sanarue gen. nov., sp., nov., a member of the order Silvanigrellales, isolated from a brackish lake in Hamamatsu Japan.</title>
        <authorList>
            <person name="Maejima Y."/>
            <person name="Iino T."/>
            <person name="Muraguchi Y."/>
            <person name="Fukuda K."/>
            <person name="Nojiri H."/>
            <person name="Ohkuma M."/>
            <person name="Moriuchi R."/>
            <person name="Dohra H."/>
            <person name="Kimbara K."/>
            <person name="Shintani M."/>
        </authorList>
    </citation>
    <scope>NUCLEOTIDE SEQUENCE [LARGE SCALE GENOMIC DNA]</scope>
    <source>
        <strain evidence="15 16">RF1110005</strain>
    </source>
</reference>
<dbReference type="InterPro" id="IPR016024">
    <property type="entry name" value="ARM-type_fold"/>
</dbReference>
<dbReference type="PRINTS" id="PR00756">
    <property type="entry name" value="ALADIPTASE"/>
</dbReference>
<dbReference type="Gene3D" id="1.10.390.10">
    <property type="entry name" value="Neutral Protease Domain 2"/>
    <property type="match status" value="1"/>
</dbReference>
<dbReference type="RefSeq" id="WP_130609713.1">
    <property type="nucleotide sequence ID" value="NZ_AP019368.1"/>
</dbReference>
<evidence type="ECO:0000256" key="2">
    <source>
        <dbReference type="ARBA" id="ARBA00001947"/>
    </source>
</evidence>
<keyword evidence="7" id="KW-0645">Protease</keyword>
<keyword evidence="12" id="KW-0175">Coiled coil</keyword>
<feature type="coiled-coil region" evidence="12">
    <location>
        <begin position="873"/>
        <end position="907"/>
    </location>
</feature>
<evidence type="ECO:0000256" key="6">
    <source>
        <dbReference type="ARBA" id="ARBA00022438"/>
    </source>
</evidence>
<dbReference type="GO" id="GO:0008270">
    <property type="term" value="F:zinc ion binding"/>
    <property type="evidence" value="ECO:0007669"/>
    <property type="project" value="InterPro"/>
</dbReference>
<dbReference type="GO" id="GO:0005737">
    <property type="term" value="C:cytoplasm"/>
    <property type="evidence" value="ECO:0007669"/>
    <property type="project" value="TreeGrafter"/>
</dbReference>
<dbReference type="OrthoDB" id="5287110at2"/>
<evidence type="ECO:0000256" key="1">
    <source>
        <dbReference type="ARBA" id="ARBA00000098"/>
    </source>
</evidence>
<evidence type="ECO:0000313" key="16">
    <source>
        <dbReference type="Proteomes" id="UP000291236"/>
    </source>
</evidence>
<dbReference type="Proteomes" id="UP000291236">
    <property type="component" value="Chromosome"/>
</dbReference>
<evidence type="ECO:0000256" key="10">
    <source>
        <dbReference type="ARBA" id="ARBA00022833"/>
    </source>
</evidence>
<protein>
    <recommendedName>
        <fullName evidence="5">Aminopeptidase N</fullName>
        <ecNumber evidence="4">3.4.11.2</ecNumber>
    </recommendedName>
</protein>
<dbReference type="PANTHER" id="PTHR11533">
    <property type="entry name" value="PROTEASE M1 ZINC METALLOPROTEASE"/>
    <property type="match status" value="1"/>
</dbReference>
<evidence type="ECO:0000256" key="3">
    <source>
        <dbReference type="ARBA" id="ARBA00010136"/>
    </source>
</evidence>
<sequence length="909" mass="105867">MIIGSHLEKIFSSNEEKSENSYGLKHFPANKVTKLNYDSNRPLEQRHIYLNLDIDFKNNTLHGVAHIIFQTKLEQIETFFLDANELNIFNVAYAPFNFEDYFSGKKNSELSLKKLEKIQYKECAYESTSDKLNITLPVKLKSNQYFILKVKYNTIEPNAGMYFIHKLTKSHAKYNCIWTQGQDTDASYWFPCQNDPRLKITTDIEVTFPKDWNALSNGIKVSEKIEGNKKYQHWKMNKANSPYLVALVAGELELYSDTWRKKEVAILIPQEHKKQKEVILNETKEMLEFYSNYWDYEFPWEKYGQAFIADFIYGGMENTSITINTDEVLGPVHFSLGSDFRSILIMHEMAHQWFGDLLTCKTWAQGWLNEGFATQSEMLWDEYKNGKVSGIFYARDHFLSGYLSEAKSYLRPIVCSQYEYPAEIFDAHLYQKAALFLNYLRDIMGEIIFKKSINHYLNKNAYKAVETADLMNAMQECSGINPAPYFDNFIFRGGHLVLDVQVAMSELNPNFVEIKVEQKQEISKEFPLFSFETYIALYYADGSNEEIKVFVDEKIKKIILPLKQKISFCIFDPRSTLISETEQKIPEIHCRNILKNNDSSLAYLKYIATKCILAHFPSQENLKYILAWLKIEPSFRARESTYSLLAEKGSQYSYDLLVQIEERHSLCRTPYLTALAKCYHEQPSKIFEQLVKLSQNEKENLHAQRAALLGINQLSKNYSLLRKEEYRKKILKLADEIIEDGSSHGLLENAAFSLIAELGNSKYIAKLIPITEEFIQHWRINTGALMALAQIVSRYPELRSEVRPALNRFAKIYFPTRVVMCMPQVWIASQDPWYENAFYQYVNRKNYGLFSILIPLARRTLAQFAKNIEKEAIGEKLVEIVELKEKLAHLEKEIKELKLILPLKEKQSS</sequence>
<dbReference type="Pfam" id="PF17900">
    <property type="entry name" value="Peptidase_M1_N"/>
    <property type="match status" value="1"/>
</dbReference>
<dbReference type="SUPFAM" id="SSF48371">
    <property type="entry name" value="ARM repeat"/>
    <property type="match status" value="1"/>
</dbReference>
<dbReference type="InterPro" id="IPR014782">
    <property type="entry name" value="Peptidase_M1_dom"/>
</dbReference>
<evidence type="ECO:0000259" key="13">
    <source>
        <dbReference type="Pfam" id="PF01433"/>
    </source>
</evidence>
<dbReference type="PANTHER" id="PTHR11533:SF174">
    <property type="entry name" value="PUROMYCIN-SENSITIVE AMINOPEPTIDASE-RELATED"/>
    <property type="match status" value="1"/>
</dbReference>
<dbReference type="GO" id="GO:0043171">
    <property type="term" value="P:peptide catabolic process"/>
    <property type="evidence" value="ECO:0007669"/>
    <property type="project" value="TreeGrafter"/>
</dbReference>
<dbReference type="EMBL" id="AP019368">
    <property type="protein sequence ID" value="BBH53577.1"/>
    <property type="molecule type" value="Genomic_DNA"/>
</dbReference>
<dbReference type="InterPro" id="IPR045357">
    <property type="entry name" value="Aminopeptidase_N-like_N"/>
</dbReference>
<dbReference type="InterPro" id="IPR050344">
    <property type="entry name" value="Peptidase_M1_aminopeptidases"/>
</dbReference>